<dbReference type="Proteomes" id="UP000838878">
    <property type="component" value="Chromosome 6"/>
</dbReference>
<evidence type="ECO:0000313" key="2">
    <source>
        <dbReference type="Proteomes" id="UP000838878"/>
    </source>
</evidence>
<dbReference type="EMBL" id="OV170226">
    <property type="protein sequence ID" value="CAH0727494.1"/>
    <property type="molecule type" value="Genomic_DNA"/>
</dbReference>
<name>A0A8J9YCM5_9NEOP</name>
<feature type="non-terminal residue" evidence="1">
    <location>
        <position position="153"/>
    </location>
</feature>
<sequence length="153" mass="17596">MLVSERYWHPLNKSLALGERQDDFKTFLQLNNDVARPGRVAGVIRRAQPVITPLLPVRLRRRIHPFPLVPRSEKTSKNIHNLRSAYTVNDPICSQRCMGRFSEFEIRLPAMLHSSPKLMDLGPKERLSEMKADHFEAILISDAIMVVVSRLKT</sequence>
<keyword evidence="2" id="KW-1185">Reference proteome</keyword>
<accession>A0A8J9YCM5</accession>
<gene>
    <name evidence="1" type="ORF">BINO364_LOCUS12829</name>
</gene>
<evidence type="ECO:0000313" key="1">
    <source>
        <dbReference type="EMBL" id="CAH0727494.1"/>
    </source>
</evidence>
<reference evidence="1" key="1">
    <citation type="submission" date="2021-12" db="EMBL/GenBank/DDBJ databases">
        <authorList>
            <person name="Martin H S."/>
        </authorList>
    </citation>
    <scope>NUCLEOTIDE SEQUENCE</scope>
</reference>
<organism evidence="1 2">
    <name type="scientific">Brenthis ino</name>
    <name type="common">lesser marbled fritillary</name>
    <dbReference type="NCBI Taxonomy" id="405034"/>
    <lineage>
        <taxon>Eukaryota</taxon>
        <taxon>Metazoa</taxon>
        <taxon>Ecdysozoa</taxon>
        <taxon>Arthropoda</taxon>
        <taxon>Hexapoda</taxon>
        <taxon>Insecta</taxon>
        <taxon>Pterygota</taxon>
        <taxon>Neoptera</taxon>
        <taxon>Endopterygota</taxon>
        <taxon>Lepidoptera</taxon>
        <taxon>Glossata</taxon>
        <taxon>Ditrysia</taxon>
        <taxon>Papilionoidea</taxon>
        <taxon>Nymphalidae</taxon>
        <taxon>Heliconiinae</taxon>
        <taxon>Argynnini</taxon>
        <taxon>Brenthis</taxon>
    </lineage>
</organism>
<proteinExistence type="predicted"/>
<dbReference type="AlphaFoldDB" id="A0A8J9YCM5"/>
<protein>
    <submittedName>
        <fullName evidence="1">Uncharacterized protein</fullName>
    </submittedName>
</protein>